<dbReference type="AlphaFoldDB" id="A0A0V0R824"/>
<dbReference type="Proteomes" id="UP000054937">
    <property type="component" value="Unassembled WGS sequence"/>
</dbReference>
<evidence type="ECO:0000313" key="4">
    <source>
        <dbReference type="Proteomes" id="UP000054937"/>
    </source>
</evidence>
<sequence length="625" mass="74618">MDSKDENQWKDFNLGIKSKLQVNKILKNGNEDNPYLNDVPIDGIKNVRSLFKGDIKDIYLLYLEDKVNSDLLMFVKNFPHLYEQIPEPKVDYLFLLQKNMNKEKLQKIKQQQQIENDVNNKEQSEKQQENQQKQYQQQSQQLQYKLQQKQHIIKTEENENDDQGEFDQNYEQNRSFDDFQIKKIEKEEFNQEYLRNMYKAKKTNIFEDIEKKFKNDIFKKNNEQGELTESVVRARANIRKLRKVVLQNVQLRDPFSEQRSKMIANDKYYSKFLQRYLGKLDFEKSQNQVENESKSQLTNYIKTGITKKADPIEGRKEKKEKKYLDQIGSIENYNKDFMVCSILNPKEAERNLKNNGYSERTQNLKNRSTLKKESILLTKSNFLKPMQKKNYNSYQNQLDNKNFVKEKSQINKRESISKFIGFQDIEKKQSVLLNSLESQETQKITSAQKLGSTMMGQSKFMQKYEKNKDLAKIQIKQNQEQKEIELKKKENHIKKEQKKFKTRNDLKAKLKSQGYYLVTRNHNWNKNLDSSDDSEDIYQLQKYRNQKNSDDNDSVISGRSGMNDSIMSSNEIYLSYLYQQSQELYKKVSSEENDMGLIKNLKFIMRLEQNKQQINHENEKKLSKF</sequence>
<feature type="compositionally biased region" description="Low complexity" evidence="2">
    <location>
        <begin position="129"/>
        <end position="140"/>
    </location>
</feature>
<evidence type="ECO:0000313" key="3">
    <source>
        <dbReference type="EMBL" id="KRX10641.1"/>
    </source>
</evidence>
<proteinExistence type="predicted"/>
<name>A0A0V0R824_PSEPJ</name>
<evidence type="ECO:0000256" key="2">
    <source>
        <dbReference type="SAM" id="MobiDB-lite"/>
    </source>
</evidence>
<dbReference type="InParanoid" id="A0A0V0R824"/>
<evidence type="ECO:0000256" key="1">
    <source>
        <dbReference type="SAM" id="Coils"/>
    </source>
</evidence>
<feature type="coiled-coil region" evidence="1">
    <location>
        <begin position="461"/>
        <end position="499"/>
    </location>
</feature>
<dbReference type="EMBL" id="LDAU01000025">
    <property type="protein sequence ID" value="KRX10641.1"/>
    <property type="molecule type" value="Genomic_DNA"/>
</dbReference>
<feature type="region of interest" description="Disordered" evidence="2">
    <location>
        <begin position="107"/>
        <end position="140"/>
    </location>
</feature>
<keyword evidence="1" id="KW-0175">Coiled coil</keyword>
<gene>
    <name evidence="3" type="ORF">PPERSA_05461</name>
</gene>
<feature type="region of interest" description="Disordered" evidence="2">
    <location>
        <begin position="543"/>
        <end position="562"/>
    </location>
</feature>
<comment type="caution">
    <text evidence="3">The sequence shown here is derived from an EMBL/GenBank/DDBJ whole genome shotgun (WGS) entry which is preliminary data.</text>
</comment>
<organism evidence="3 4">
    <name type="scientific">Pseudocohnilembus persalinus</name>
    <name type="common">Ciliate</name>
    <dbReference type="NCBI Taxonomy" id="266149"/>
    <lineage>
        <taxon>Eukaryota</taxon>
        <taxon>Sar</taxon>
        <taxon>Alveolata</taxon>
        <taxon>Ciliophora</taxon>
        <taxon>Intramacronucleata</taxon>
        <taxon>Oligohymenophorea</taxon>
        <taxon>Scuticociliatia</taxon>
        <taxon>Philasterida</taxon>
        <taxon>Pseudocohnilembidae</taxon>
        <taxon>Pseudocohnilembus</taxon>
    </lineage>
</organism>
<feature type="compositionally biased region" description="Basic and acidic residues" evidence="2">
    <location>
        <begin position="118"/>
        <end position="128"/>
    </location>
</feature>
<reference evidence="3 4" key="1">
    <citation type="journal article" date="2015" name="Sci. Rep.">
        <title>Genome of the facultative scuticociliatosis pathogen Pseudocohnilembus persalinus provides insight into its virulence through horizontal gene transfer.</title>
        <authorList>
            <person name="Xiong J."/>
            <person name="Wang G."/>
            <person name="Cheng J."/>
            <person name="Tian M."/>
            <person name="Pan X."/>
            <person name="Warren A."/>
            <person name="Jiang C."/>
            <person name="Yuan D."/>
            <person name="Miao W."/>
        </authorList>
    </citation>
    <scope>NUCLEOTIDE SEQUENCE [LARGE SCALE GENOMIC DNA]</scope>
    <source>
        <strain evidence="3">36N120E</strain>
    </source>
</reference>
<accession>A0A0V0R824</accession>
<protein>
    <submittedName>
        <fullName evidence="3">Uncharacterized protein</fullName>
    </submittedName>
</protein>
<keyword evidence="4" id="KW-1185">Reference proteome</keyword>